<dbReference type="EMBL" id="JALJZS010000004">
    <property type="protein sequence ID" value="MCP2001089.1"/>
    <property type="molecule type" value="Genomic_DNA"/>
</dbReference>
<gene>
    <name evidence="1" type="ORF">J2S34_003572</name>
</gene>
<proteinExistence type="predicted"/>
<comment type="caution">
    <text evidence="1">The sequence shown here is derived from an EMBL/GenBank/DDBJ whole genome shotgun (WGS) entry which is preliminary data.</text>
</comment>
<keyword evidence="2" id="KW-1185">Reference proteome</keyword>
<reference evidence="1" key="1">
    <citation type="submission" date="2022-03" db="EMBL/GenBank/DDBJ databases">
        <title>Interactions between chemoautotrophic and heterotrophic bacteria.</title>
        <authorList>
            <person name="Santoro A."/>
        </authorList>
    </citation>
    <scope>NUCLEOTIDE SEQUENCE</scope>
    <source>
        <strain evidence="1">Nb-106</strain>
    </source>
</reference>
<name>A0ACC6AMT4_NITWI</name>
<evidence type="ECO:0000313" key="2">
    <source>
        <dbReference type="Proteomes" id="UP001205486"/>
    </source>
</evidence>
<protein>
    <submittedName>
        <fullName evidence="1">Uncharacterized protein</fullName>
    </submittedName>
</protein>
<evidence type="ECO:0000313" key="1">
    <source>
        <dbReference type="EMBL" id="MCP2001089.1"/>
    </source>
</evidence>
<accession>A0ACC6AMT4</accession>
<dbReference type="Proteomes" id="UP001205486">
    <property type="component" value="Unassembled WGS sequence"/>
</dbReference>
<sequence>MSDTPIAPTESPNTAPPGEAKPTAQDNTRNTRPLPEAPKQK</sequence>
<organism evidence="1 2">
    <name type="scientific">Nitrobacter winogradskyi</name>
    <name type="common">Nitrobacter agilis</name>
    <dbReference type="NCBI Taxonomy" id="913"/>
    <lineage>
        <taxon>Bacteria</taxon>
        <taxon>Pseudomonadati</taxon>
        <taxon>Pseudomonadota</taxon>
        <taxon>Alphaproteobacteria</taxon>
        <taxon>Hyphomicrobiales</taxon>
        <taxon>Nitrobacteraceae</taxon>
        <taxon>Nitrobacter</taxon>
    </lineage>
</organism>